<dbReference type="RefSeq" id="WP_386102161.1">
    <property type="nucleotide sequence ID" value="NZ_JBHSAT010000023.1"/>
</dbReference>
<dbReference type="Gene3D" id="2.60.120.430">
    <property type="entry name" value="Galactose-binding lectin"/>
    <property type="match status" value="1"/>
</dbReference>
<dbReference type="Pfam" id="PF08547">
    <property type="entry name" value="CIA30"/>
    <property type="match status" value="1"/>
</dbReference>
<accession>A0ABV8ANL0</accession>
<dbReference type="InterPro" id="IPR039131">
    <property type="entry name" value="NDUFAF1"/>
</dbReference>
<gene>
    <name evidence="3" type="ORF">ACFOSX_13350</name>
</gene>
<proteinExistence type="inferred from homology"/>
<keyword evidence="4" id="KW-1185">Reference proteome</keyword>
<sequence length="175" mass="20115">MRFFILILLAMSVSQLIIFDFSENASLDNWRIVDDVVMGGRSDGKFALNEEGHAEFYGDVSLENNGGFSSVRYQTESINIDGYSHYKIRLKGDGKVYQFRCKSSQNQRHSYIYEFETTGDWQTVTIGFDTMEATFRGRRLNIPNFDGDGVSEIAFLIGNKKEQSFKLLIDKIWVE</sequence>
<reference evidence="4" key="1">
    <citation type="journal article" date="2019" name="Int. J. Syst. Evol. Microbiol.">
        <title>The Global Catalogue of Microorganisms (GCM) 10K type strain sequencing project: providing services to taxonomists for standard genome sequencing and annotation.</title>
        <authorList>
            <consortium name="The Broad Institute Genomics Platform"/>
            <consortium name="The Broad Institute Genome Sequencing Center for Infectious Disease"/>
            <person name="Wu L."/>
            <person name="Ma J."/>
        </authorList>
    </citation>
    <scope>NUCLEOTIDE SEQUENCE [LARGE SCALE GENOMIC DNA]</scope>
    <source>
        <strain evidence="4">CECT 8979</strain>
    </source>
</reference>
<evidence type="ECO:0000259" key="2">
    <source>
        <dbReference type="Pfam" id="PF08547"/>
    </source>
</evidence>
<evidence type="ECO:0000313" key="4">
    <source>
        <dbReference type="Proteomes" id="UP001595812"/>
    </source>
</evidence>
<evidence type="ECO:0000256" key="1">
    <source>
        <dbReference type="ARBA" id="ARBA00007884"/>
    </source>
</evidence>
<dbReference type="SUPFAM" id="SSF49785">
    <property type="entry name" value="Galactose-binding domain-like"/>
    <property type="match status" value="1"/>
</dbReference>
<dbReference type="PANTHER" id="PTHR13194:SF19">
    <property type="entry name" value="NAD(P)-BINDING ROSSMANN-FOLD SUPERFAMILY PROTEIN"/>
    <property type="match status" value="1"/>
</dbReference>
<comment type="similarity">
    <text evidence="1">Belongs to the CIA30 family.</text>
</comment>
<organism evidence="3 4">
    <name type="scientific">Winogradskyella maritima</name>
    <dbReference type="NCBI Taxonomy" id="1517766"/>
    <lineage>
        <taxon>Bacteria</taxon>
        <taxon>Pseudomonadati</taxon>
        <taxon>Bacteroidota</taxon>
        <taxon>Flavobacteriia</taxon>
        <taxon>Flavobacteriales</taxon>
        <taxon>Flavobacteriaceae</taxon>
        <taxon>Winogradskyella</taxon>
    </lineage>
</organism>
<name>A0ABV8ANL0_9FLAO</name>
<evidence type="ECO:0000313" key="3">
    <source>
        <dbReference type="EMBL" id="MFC3878219.1"/>
    </source>
</evidence>
<feature type="domain" description="NADH:ubiquinone oxidoreductase intermediate-associated protein 30" evidence="2">
    <location>
        <begin position="19"/>
        <end position="169"/>
    </location>
</feature>
<dbReference type="EMBL" id="JBHSAT010000023">
    <property type="protein sequence ID" value="MFC3878219.1"/>
    <property type="molecule type" value="Genomic_DNA"/>
</dbReference>
<comment type="caution">
    <text evidence="3">The sequence shown here is derived from an EMBL/GenBank/DDBJ whole genome shotgun (WGS) entry which is preliminary data.</text>
</comment>
<dbReference type="InterPro" id="IPR013857">
    <property type="entry name" value="NADH-UbQ_OxRdtase-assoc_prot30"/>
</dbReference>
<dbReference type="Proteomes" id="UP001595812">
    <property type="component" value="Unassembled WGS sequence"/>
</dbReference>
<dbReference type="PANTHER" id="PTHR13194">
    <property type="entry name" value="COMPLEX I INTERMEDIATE-ASSOCIATED PROTEIN 30"/>
    <property type="match status" value="1"/>
</dbReference>
<dbReference type="InterPro" id="IPR008979">
    <property type="entry name" value="Galactose-bd-like_sf"/>
</dbReference>
<protein>
    <submittedName>
        <fullName evidence="3">CIA30 family protein</fullName>
    </submittedName>
</protein>